<name>I1IAF6_BRADI</name>
<gene>
    <name evidence="3" type="primary">LOC100833606</name>
    <name evidence="2" type="ORF">BRADI_3g45560v3</name>
</gene>
<dbReference type="RefSeq" id="XP_003575118.1">
    <property type="nucleotide sequence ID" value="XM_003575070.4"/>
</dbReference>
<dbReference type="Proteomes" id="UP000008810">
    <property type="component" value="Chromosome 3"/>
</dbReference>
<dbReference type="OMA" id="MGAHAHE"/>
<dbReference type="EMBL" id="CM000882">
    <property type="protein sequence ID" value="KQJ99845.1"/>
    <property type="molecule type" value="Genomic_DNA"/>
</dbReference>
<dbReference type="EnsemblPlants" id="KQJ99845">
    <property type="protein sequence ID" value="KQJ99845"/>
    <property type="gene ID" value="BRADI_3g45560v3"/>
</dbReference>
<dbReference type="eggNOG" id="ENOG502S4GF">
    <property type="taxonomic scope" value="Eukaryota"/>
</dbReference>
<reference evidence="2 3" key="1">
    <citation type="journal article" date="2010" name="Nature">
        <title>Genome sequencing and analysis of the model grass Brachypodium distachyon.</title>
        <authorList>
            <consortium name="International Brachypodium Initiative"/>
        </authorList>
    </citation>
    <scope>NUCLEOTIDE SEQUENCE [LARGE SCALE GENOMIC DNA]</scope>
    <source>
        <strain evidence="2">Bd21</strain>
        <strain evidence="3">cv. Bd21</strain>
    </source>
</reference>
<feature type="transmembrane region" description="Helical" evidence="1">
    <location>
        <begin position="60"/>
        <end position="80"/>
    </location>
</feature>
<dbReference type="OrthoDB" id="521730at2759"/>
<reference evidence="2" key="2">
    <citation type="submission" date="2017-06" db="EMBL/GenBank/DDBJ databases">
        <title>WGS assembly of Brachypodium distachyon.</title>
        <authorList>
            <consortium name="The International Brachypodium Initiative"/>
            <person name="Lucas S."/>
            <person name="Harmon-Smith M."/>
            <person name="Lail K."/>
            <person name="Tice H."/>
            <person name="Grimwood J."/>
            <person name="Bruce D."/>
            <person name="Barry K."/>
            <person name="Shu S."/>
            <person name="Lindquist E."/>
            <person name="Wang M."/>
            <person name="Pitluck S."/>
            <person name="Vogel J.P."/>
            <person name="Garvin D.F."/>
            <person name="Mockler T.C."/>
            <person name="Schmutz J."/>
            <person name="Rokhsar D."/>
            <person name="Bevan M.W."/>
        </authorList>
    </citation>
    <scope>NUCLEOTIDE SEQUENCE</scope>
    <source>
        <strain evidence="2">Bd21</strain>
    </source>
</reference>
<dbReference type="KEGG" id="bdi:100833606"/>
<proteinExistence type="predicted"/>
<reference evidence="3" key="3">
    <citation type="submission" date="2018-08" db="UniProtKB">
        <authorList>
            <consortium name="EnsemblPlants"/>
        </authorList>
    </citation>
    <scope>IDENTIFICATION</scope>
    <source>
        <strain evidence="3">cv. Bd21</strain>
    </source>
</reference>
<keyword evidence="4" id="KW-1185">Reference proteome</keyword>
<dbReference type="PANTHER" id="PTHR36003:SF4">
    <property type="entry name" value="SLL1 PROTEIN"/>
    <property type="match status" value="1"/>
</dbReference>
<evidence type="ECO:0000313" key="2">
    <source>
        <dbReference type="EMBL" id="KQJ99845.1"/>
    </source>
</evidence>
<dbReference type="STRING" id="15368.I1IAF6"/>
<dbReference type="Gramene" id="KQJ99845">
    <property type="protein sequence ID" value="KQJ99845"/>
    <property type="gene ID" value="BRADI_3g45560v3"/>
</dbReference>
<organism evidence="3">
    <name type="scientific">Brachypodium distachyon</name>
    <name type="common">Purple false brome</name>
    <name type="synonym">Trachynia distachya</name>
    <dbReference type="NCBI Taxonomy" id="15368"/>
    <lineage>
        <taxon>Eukaryota</taxon>
        <taxon>Viridiplantae</taxon>
        <taxon>Streptophyta</taxon>
        <taxon>Embryophyta</taxon>
        <taxon>Tracheophyta</taxon>
        <taxon>Spermatophyta</taxon>
        <taxon>Magnoliopsida</taxon>
        <taxon>Liliopsida</taxon>
        <taxon>Poales</taxon>
        <taxon>Poaceae</taxon>
        <taxon>BOP clade</taxon>
        <taxon>Pooideae</taxon>
        <taxon>Stipodae</taxon>
        <taxon>Brachypodieae</taxon>
        <taxon>Brachypodium</taxon>
    </lineage>
</organism>
<evidence type="ECO:0000313" key="4">
    <source>
        <dbReference type="Proteomes" id="UP000008810"/>
    </source>
</evidence>
<protein>
    <recommendedName>
        <fullName evidence="5">SLL1 protein</fullName>
    </recommendedName>
</protein>
<evidence type="ECO:0000313" key="3">
    <source>
        <dbReference type="EnsemblPlants" id="KQJ99845"/>
    </source>
</evidence>
<evidence type="ECO:0008006" key="5">
    <source>
        <dbReference type="Google" id="ProtNLM"/>
    </source>
</evidence>
<sequence length="89" mass="9362">MALNRGALSGLRLISAGAKAASAPATGLRRMGAHAHDEPYYIHAKHMYNLHRMKHQALKASLSVVAAVGVGIAVPVYAVVFQQKKTASG</sequence>
<keyword evidence="1" id="KW-1133">Transmembrane helix</keyword>
<dbReference type="GeneID" id="100833606"/>
<dbReference type="HOGENOM" id="CLU_161605_0_0_1"/>
<keyword evidence="1" id="KW-0812">Transmembrane</keyword>
<evidence type="ECO:0000256" key="1">
    <source>
        <dbReference type="SAM" id="Phobius"/>
    </source>
</evidence>
<dbReference type="AlphaFoldDB" id="I1IAF6"/>
<accession>I1IAF6</accession>
<dbReference type="PANTHER" id="PTHR36003">
    <property type="entry name" value="TONB-DEPENDENT HEME RECEPTOR A"/>
    <property type="match status" value="1"/>
</dbReference>
<keyword evidence="1" id="KW-0472">Membrane</keyword>